<dbReference type="EMBL" id="JBHUML010000005">
    <property type="protein sequence ID" value="MFD2706643.1"/>
    <property type="molecule type" value="Genomic_DNA"/>
</dbReference>
<feature type="compositionally biased region" description="Acidic residues" evidence="1">
    <location>
        <begin position="27"/>
        <end position="54"/>
    </location>
</feature>
<accession>A0ABW5T545</accession>
<name>A0ABW5T545_9BACI</name>
<feature type="region of interest" description="Disordered" evidence="1">
    <location>
        <begin position="1"/>
        <end position="67"/>
    </location>
</feature>
<dbReference type="RefSeq" id="WP_380713947.1">
    <property type="nucleotide sequence ID" value="NZ_JBHUML010000005.1"/>
</dbReference>
<sequence>MADEQKKENEEFENLEEETEPDKLPVEDEEEQDEESEESEEDKDEDKDEEDEESEKQSSGPDVGKSLFTIGQQVSYKNKACTVINEYERSLCIEYNHFPFADENEEDFPYRREIIRKGEAEAPVE</sequence>
<dbReference type="Proteomes" id="UP001597520">
    <property type="component" value="Unassembled WGS sequence"/>
</dbReference>
<evidence type="ECO:0000313" key="2">
    <source>
        <dbReference type="EMBL" id="MFD2706643.1"/>
    </source>
</evidence>
<protein>
    <submittedName>
        <fullName evidence="2">Uncharacterized protein</fullName>
    </submittedName>
</protein>
<evidence type="ECO:0000313" key="3">
    <source>
        <dbReference type="Proteomes" id="UP001597520"/>
    </source>
</evidence>
<proteinExistence type="predicted"/>
<gene>
    <name evidence="2" type="ORF">ACFSUB_14350</name>
</gene>
<organism evidence="2 3">
    <name type="scientific">Salibacterium lacus</name>
    <dbReference type="NCBI Taxonomy" id="1898109"/>
    <lineage>
        <taxon>Bacteria</taxon>
        <taxon>Bacillati</taxon>
        <taxon>Bacillota</taxon>
        <taxon>Bacilli</taxon>
        <taxon>Bacillales</taxon>
        <taxon>Bacillaceae</taxon>
    </lineage>
</organism>
<feature type="compositionally biased region" description="Acidic residues" evidence="1">
    <location>
        <begin position="10"/>
        <end position="20"/>
    </location>
</feature>
<keyword evidence="3" id="KW-1185">Reference proteome</keyword>
<reference evidence="3" key="1">
    <citation type="journal article" date="2019" name="Int. J. Syst. Evol. Microbiol.">
        <title>The Global Catalogue of Microorganisms (GCM) 10K type strain sequencing project: providing services to taxonomists for standard genome sequencing and annotation.</title>
        <authorList>
            <consortium name="The Broad Institute Genomics Platform"/>
            <consortium name="The Broad Institute Genome Sequencing Center for Infectious Disease"/>
            <person name="Wu L."/>
            <person name="Ma J."/>
        </authorList>
    </citation>
    <scope>NUCLEOTIDE SEQUENCE [LARGE SCALE GENOMIC DNA]</scope>
    <source>
        <strain evidence="3">KCTC 33792</strain>
    </source>
</reference>
<evidence type="ECO:0000256" key="1">
    <source>
        <dbReference type="SAM" id="MobiDB-lite"/>
    </source>
</evidence>
<comment type="caution">
    <text evidence="2">The sequence shown here is derived from an EMBL/GenBank/DDBJ whole genome shotgun (WGS) entry which is preliminary data.</text>
</comment>